<evidence type="ECO:0000259" key="12">
    <source>
        <dbReference type="SMART" id="SM00986"/>
    </source>
</evidence>
<evidence type="ECO:0000313" key="14">
    <source>
        <dbReference type="Proteomes" id="UP000278031"/>
    </source>
</evidence>
<dbReference type="Proteomes" id="UP000278031">
    <property type="component" value="Unassembled WGS sequence"/>
</dbReference>
<comment type="similarity">
    <text evidence="2">Belongs to the uracil-DNA glycosylase (UDG) superfamily. Type 4 (UDGa) family.</text>
</comment>
<evidence type="ECO:0000313" key="13">
    <source>
        <dbReference type="EMBL" id="RLG70314.1"/>
    </source>
</evidence>
<dbReference type="GO" id="GO:0006281">
    <property type="term" value="P:DNA repair"/>
    <property type="evidence" value="ECO:0007669"/>
    <property type="project" value="UniProtKB-KW"/>
</dbReference>
<proteinExistence type="inferred from homology"/>
<evidence type="ECO:0000256" key="9">
    <source>
        <dbReference type="ARBA" id="ARBA00023004"/>
    </source>
</evidence>
<keyword evidence="11" id="KW-0234">DNA repair</keyword>
<keyword evidence="9" id="KW-0408">Iron</keyword>
<evidence type="ECO:0000256" key="8">
    <source>
        <dbReference type="ARBA" id="ARBA00022801"/>
    </source>
</evidence>
<dbReference type="CDD" id="cd10030">
    <property type="entry name" value="UDG-F4_TTUDGA_SPO1dp_like"/>
    <property type="match status" value="1"/>
</dbReference>
<evidence type="ECO:0000256" key="6">
    <source>
        <dbReference type="ARBA" id="ARBA00022723"/>
    </source>
</evidence>
<evidence type="ECO:0000256" key="1">
    <source>
        <dbReference type="ARBA" id="ARBA00001400"/>
    </source>
</evidence>
<protein>
    <recommendedName>
        <fullName evidence="4">Type-4 uracil-DNA glycosylase</fullName>
        <ecNumber evidence="3">3.2.2.27</ecNumber>
    </recommendedName>
</protein>
<evidence type="ECO:0000256" key="10">
    <source>
        <dbReference type="ARBA" id="ARBA00023014"/>
    </source>
</evidence>
<dbReference type="EMBL" id="QMWP01000068">
    <property type="protein sequence ID" value="RLG70314.1"/>
    <property type="molecule type" value="Genomic_DNA"/>
</dbReference>
<evidence type="ECO:0000256" key="5">
    <source>
        <dbReference type="ARBA" id="ARBA00022485"/>
    </source>
</evidence>
<dbReference type="GO" id="GO:0046872">
    <property type="term" value="F:metal ion binding"/>
    <property type="evidence" value="ECO:0007669"/>
    <property type="project" value="UniProtKB-KW"/>
</dbReference>
<organism evidence="13 14">
    <name type="scientific">Candidatus Iainarchaeum sp</name>
    <dbReference type="NCBI Taxonomy" id="3101447"/>
    <lineage>
        <taxon>Archaea</taxon>
        <taxon>Candidatus Iainarchaeota</taxon>
        <taxon>Candidatus Iainarchaeia</taxon>
        <taxon>Candidatus Iainarchaeales</taxon>
        <taxon>Candidatus Iainarchaeaceae</taxon>
        <taxon>Candidatus Iainarchaeum</taxon>
    </lineage>
</organism>
<keyword evidence="10" id="KW-0411">Iron-sulfur</keyword>
<keyword evidence="7" id="KW-0227">DNA damage</keyword>
<keyword evidence="6" id="KW-0479">Metal-binding</keyword>
<dbReference type="InterPro" id="IPR051536">
    <property type="entry name" value="UDG_Type-4/5"/>
</dbReference>
<dbReference type="SUPFAM" id="SSF52141">
    <property type="entry name" value="Uracil-DNA glycosylase-like"/>
    <property type="match status" value="1"/>
</dbReference>
<dbReference type="SMART" id="SM00987">
    <property type="entry name" value="UreE_C"/>
    <property type="match status" value="1"/>
</dbReference>
<dbReference type="Gene3D" id="3.40.470.10">
    <property type="entry name" value="Uracil-DNA glycosylase-like domain"/>
    <property type="match status" value="1"/>
</dbReference>
<dbReference type="InterPro" id="IPR036895">
    <property type="entry name" value="Uracil-DNA_glycosylase-like_sf"/>
</dbReference>
<dbReference type="Pfam" id="PF03167">
    <property type="entry name" value="UDG"/>
    <property type="match status" value="1"/>
</dbReference>
<evidence type="ECO:0000256" key="2">
    <source>
        <dbReference type="ARBA" id="ARBA00006521"/>
    </source>
</evidence>
<dbReference type="InterPro" id="IPR005273">
    <property type="entry name" value="Ura-DNA_glyco_family4"/>
</dbReference>
<gene>
    <name evidence="13" type="ORF">DRO04_02040</name>
</gene>
<evidence type="ECO:0000256" key="3">
    <source>
        <dbReference type="ARBA" id="ARBA00012030"/>
    </source>
</evidence>
<dbReference type="GO" id="GO:0051539">
    <property type="term" value="F:4 iron, 4 sulfur cluster binding"/>
    <property type="evidence" value="ECO:0007669"/>
    <property type="project" value="UniProtKB-KW"/>
</dbReference>
<dbReference type="EC" id="3.2.2.27" evidence="3"/>
<dbReference type="AlphaFoldDB" id="A0A497JH43"/>
<keyword evidence="5" id="KW-0004">4Fe-4S</keyword>
<evidence type="ECO:0000256" key="11">
    <source>
        <dbReference type="ARBA" id="ARBA00023204"/>
    </source>
</evidence>
<name>A0A497JH43_9ARCH</name>
<dbReference type="SMART" id="SM00986">
    <property type="entry name" value="UDG"/>
    <property type="match status" value="1"/>
</dbReference>
<dbReference type="GO" id="GO:0004844">
    <property type="term" value="F:uracil DNA N-glycosylase activity"/>
    <property type="evidence" value="ECO:0007669"/>
    <property type="project" value="UniProtKB-EC"/>
</dbReference>
<reference evidence="13 14" key="1">
    <citation type="submission" date="2018-06" db="EMBL/GenBank/DDBJ databases">
        <title>Extensive metabolic versatility and redundancy in microbially diverse, dynamic hydrothermal sediments.</title>
        <authorList>
            <person name="Dombrowski N."/>
            <person name="Teske A."/>
            <person name="Baker B.J."/>
        </authorList>
    </citation>
    <scope>NUCLEOTIDE SEQUENCE [LARGE SCALE GENOMIC DNA]</scope>
    <source>
        <strain evidence="13">B51_G17</strain>
    </source>
</reference>
<sequence>MRKEAEKLLQRLAKEIRKCRSCPLWKTRTKAVSGEGGFKKKLFFVGEAPGRNEDLSGKPFCGIAGRFFDKMLGKAYLSREDIFVTGAVKCRPPHNRKPKKSEIEKCKPFLLKQIKILKPRLIVLLGKTALEAFQIKGKLSELHGKLINKDNYVFFLTFHPAAAMRFPKIRELSFRDMKKLGKLIRNR</sequence>
<feature type="domain" description="Uracil-DNA glycosylase-like" evidence="12">
    <location>
        <begin position="33"/>
        <end position="178"/>
    </location>
</feature>
<dbReference type="NCBIfam" id="TIGR00758">
    <property type="entry name" value="UDG_fam4"/>
    <property type="match status" value="1"/>
</dbReference>
<evidence type="ECO:0000256" key="7">
    <source>
        <dbReference type="ARBA" id="ARBA00022763"/>
    </source>
</evidence>
<dbReference type="PANTHER" id="PTHR33693">
    <property type="entry name" value="TYPE-5 URACIL-DNA GLYCOSYLASE"/>
    <property type="match status" value="1"/>
</dbReference>
<comment type="catalytic activity">
    <reaction evidence="1">
        <text>Hydrolyzes single-stranded DNA or mismatched double-stranded DNA and polynucleotides, releasing free uracil.</text>
        <dbReference type="EC" id="3.2.2.27"/>
    </reaction>
</comment>
<keyword evidence="8" id="KW-0378">Hydrolase</keyword>
<evidence type="ECO:0000256" key="4">
    <source>
        <dbReference type="ARBA" id="ARBA00019403"/>
    </source>
</evidence>
<dbReference type="PANTHER" id="PTHR33693:SF1">
    <property type="entry name" value="TYPE-4 URACIL-DNA GLYCOSYLASE"/>
    <property type="match status" value="1"/>
</dbReference>
<accession>A0A497JH43</accession>
<dbReference type="InterPro" id="IPR005122">
    <property type="entry name" value="Uracil-DNA_glycosylase-like"/>
</dbReference>
<comment type="caution">
    <text evidence="13">The sequence shown here is derived from an EMBL/GenBank/DDBJ whole genome shotgun (WGS) entry which is preliminary data.</text>
</comment>